<dbReference type="CDD" id="cd12571">
    <property type="entry name" value="RRM6_RBM19"/>
    <property type="match status" value="1"/>
</dbReference>
<dbReference type="InterPro" id="IPR012677">
    <property type="entry name" value="Nucleotide-bd_a/b_plait_sf"/>
</dbReference>
<dbReference type="GO" id="GO:0003729">
    <property type="term" value="F:mRNA binding"/>
    <property type="evidence" value="ECO:0007669"/>
    <property type="project" value="TreeGrafter"/>
</dbReference>
<feature type="domain" description="RRM" evidence="8">
    <location>
        <begin position="228"/>
        <end position="299"/>
    </location>
</feature>
<feature type="domain" description="RRM" evidence="8">
    <location>
        <begin position="2"/>
        <end position="79"/>
    </location>
</feature>
<protein>
    <submittedName>
        <fullName evidence="9">Putative rna-binding protein</fullName>
    </submittedName>
</protein>
<evidence type="ECO:0000256" key="5">
    <source>
        <dbReference type="ARBA" id="ARBA00023242"/>
    </source>
</evidence>
<feature type="region of interest" description="Disordered" evidence="7">
    <location>
        <begin position="833"/>
        <end position="859"/>
    </location>
</feature>
<evidence type="ECO:0000313" key="9">
    <source>
        <dbReference type="EMBL" id="MBY10516.1"/>
    </source>
</evidence>
<dbReference type="InterPro" id="IPR034421">
    <property type="entry name" value="RBM19_RRM6"/>
</dbReference>
<dbReference type="GO" id="GO:0005634">
    <property type="term" value="C:nucleus"/>
    <property type="evidence" value="ECO:0007669"/>
    <property type="project" value="UniProtKB-SubCell"/>
</dbReference>
<feature type="compositionally biased region" description="Acidic residues" evidence="7">
    <location>
        <begin position="608"/>
        <end position="619"/>
    </location>
</feature>
<dbReference type="SUPFAM" id="SSF54928">
    <property type="entry name" value="RNA-binding domain, RBD"/>
    <property type="match status" value="4"/>
</dbReference>
<evidence type="ECO:0000256" key="6">
    <source>
        <dbReference type="PROSITE-ProRule" id="PRU00176"/>
    </source>
</evidence>
<feature type="domain" description="RRM" evidence="8">
    <location>
        <begin position="630"/>
        <end position="713"/>
    </location>
</feature>
<feature type="domain" description="RRM" evidence="8">
    <location>
        <begin position="508"/>
        <end position="580"/>
    </location>
</feature>
<dbReference type="FunFam" id="3.30.70.330:FF:000240">
    <property type="entry name" value="RNA binding motif protein 19"/>
    <property type="match status" value="1"/>
</dbReference>
<feature type="compositionally biased region" description="Basic and acidic residues" evidence="7">
    <location>
        <begin position="168"/>
        <end position="195"/>
    </location>
</feature>
<dbReference type="CDD" id="cd12318">
    <property type="entry name" value="RRM5_RBM19_like"/>
    <property type="match status" value="1"/>
</dbReference>
<dbReference type="FunFam" id="3.30.70.330:FF:000277">
    <property type="entry name" value="RNA binding motif protein 19"/>
    <property type="match status" value="1"/>
</dbReference>
<dbReference type="EMBL" id="GGLE01006390">
    <property type="protein sequence ID" value="MBY10516.1"/>
    <property type="molecule type" value="Transcribed_RNA"/>
</dbReference>
<feature type="region of interest" description="Disordered" evidence="7">
    <location>
        <begin position="588"/>
        <end position="627"/>
    </location>
</feature>
<dbReference type="InterPro" id="IPR051945">
    <property type="entry name" value="RRM_MRD1_RNA_proc_ribogen"/>
</dbReference>
<feature type="domain" description="RRM" evidence="8">
    <location>
        <begin position="733"/>
        <end position="813"/>
    </location>
</feature>
<dbReference type="PANTHER" id="PTHR48039">
    <property type="entry name" value="RNA-BINDING MOTIF PROTEIN 14B"/>
    <property type="match status" value="1"/>
</dbReference>
<dbReference type="SMART" id="SM00360">
    <property type="entry name" value="RRM"/>
    <property type="match status" value="6"/>
</dbReference>
<dbReference type="PANTHER" id="PTHR48039:SF5">
    <property type="entry name" value="RNA-BINDING PROTEIN 28"/>
    <property type="match status" value="1"/>
</dbReference>
<dbReference type="Pfam" id="PF00076">
    <property type="entry name" value="RRM_1"/>
    <property type="match status" value="6"/>
</dbReference>
<evidence type="ECO:0000256" key="3">
    <source>
        <dbReference type="ARBA" id="ARBA00022737"/>
    </source>
</evidence>
<evidence type="ECO:0000259" key="8">
    <source>
        <dbReference type="PROSITE" id="PS50102"/>
    </source>
</evidence>
<evidence type="ECO:0000256" key="2">
    <source>
        <dbReference type="ARBA" id="ARBA00008033"/>
    </source>
</evidence>
<feature type="domain" description="RRM" evidence="8">
    <location>
        <begin position="324"/>
        <end position="402"/>
    </location>
</feature>
<feature type="region of interest" description="Disordered" evidence="7">
    <location>
        <begin position="83"/>
        <end position="119"/>
    </location>
</feature>
<dbReference type="AlphaFoldDB" id="A0A2R5LLW1"/>
<evidence type="ECO:0000256" key="1">
    <source>
        <dbReference type="ARBA" id="ARBA00004123"/>
    </source>
</evidence>
<proteinExistence type="inferred from homology"/>
<keyword evidence="4 6" id="KW-0694">RNA-binding</keyword>
<sequence length="859" mass="97160">MSRIIVKNLPKRVNEERLRQHFSTKGVITDLQLKYTKEGVFRRFAFIGFQKEEAAQSAKQFFHGTYLDTSKLEVDVCRPLGDAEKPRSWSKYSHDSSAYQKLHPEEVKPQKKEPAKPKNANFAKSFLQDLEDNEEFEEFLEVHKKKGNKAIWSNDAIAADAQAAKLNKEQCNEEKSSEGKDEGYDTFPEDKDGKPKGKGAVSGVEIQDEKEEDVPASKPSLPQEEYKFNIKVKGLPYNSKKKQIKDFFKPAKVASLRVPPKVKGIAYLGFKTEKDMKQALNKHKSFMGGRRLDVKVYNKKVVQQKQWKQFPDLEDPTETLADTGRIYVRNLSYTVTEDDIDDLFKRYGPLSEVHLSMDKFTRKPKGFAFVTFLFPEHAIKAFSELDGKLLQGRLLHLLPSKSKPSEEGDESGGPVNYKEKKAAQQKKTSGSSHNWNTLFLGANAVADVMAERYDTTKEELLGTERGDSVAVRMALGETQIVNETRSFLEKQGVQLDAFSRPAVQRSKTVILVKNLPARTKQEELRLTFAKFGVLSRVVLPPCGITALVEFQEPTEARTAFRRLAYSKFKDSPLYLEWAPTNVFSKPALHVDKSEEDDTEKDVAVKESEEGENQDGESGNEAELPPAEPDSTLFVKNLNFATTEDSLRRHFKSCGTILEVTIATKKDPKNVGQHLSMGYGFVQFQKKKYAKKALKELQRSQLDGHALELKISKRETHESYVQQRKAVNIGKGGTKILVRNVPFQASKKEITELFNVFGTLRDVRLPKKMAGTGKHRGFAFVDFLAKNDAKRAFQALCQSTHLYGRRLVLEWASTDDDDVDELRRKTAEHFISGPSKKRLKKSELQATLDAPPAEHDGDSS</sequence>
<keyword evidence="5" id="KW-0539">Nucleus</keyword>
<dbReference type="Gene3D" id="3.30.70.330">
    <property type="match status" value="6"/>
</dbReference>
<organism evidence="9">
    <name type="scientific">Ornithodoros turicata</name>
    <dbReference type="NCBI Taxonomy" id="34597"/>
    <lineage>
        <taxon>Eukaryota</taxon>
        <taxon>Metazoa</taxon>
        <taxon>Ecdysozoa</taxon>
        <taxon>Arthropoda</taxon>
        <taxon>Chelicerata</taxon>
        <taxon>Arachnida</taxon>
        <taxon>Acari</taxon>
        <taxon>Parasitiformes</taxon>
        <taxon>Ixodida</taxon>
        <taxon>Ixodoidea</taxon>
        <taxon>Argasidae</taxon>
        <taxon>Ornithodorinae</taxon>
        <taxon>Ornithodoros</taxon>
    </lineage>
</organism>
<feature type="compositionally biased region" description="Basic and acidic residues" evidence="7">
    <location>
        <begin position="102"/>
        <end position="116"/>
    </location>
</feature>
<dbReference type="FunFam" id="3.30.70.330:FF:000738">
    <property type="entry name" value="RNA-binding motif protein 19"/>
    <property type="match status" value="1"/>
</dbReference>
<reference evidence="9" key="1">
    <citation type="submission" date="2018-03" db="EMBL/GenBank/DDBJ databases">
        <title>The relapsing fever spirochete Borrelia turicatae persists in the highly oxidative environment of its soft-bodied tick vector.</title>
        <authorList>
            <person name="Bourret T.J."/>
            <person name="Boyle W.K."/>
            <person name="Valenzuela J.G."/>
            <person name="Oliveira F."/>
            <person name="Lopez J.E."/>
        </authorList>
    </citation>
    <scope>NUCLEOTIDE SEQUENCE</scope>
    <source>
        <strain evidence="9">Kansas strain/isolate</strain>
        <tissue evidence="9">Salivary glands</tissue>
    </source>
</reference>
<dbReference type="InterPro" id="IPR035979">
    <property type="entry name" value="RBD_domain_sf"/>
</dbReference>
<dbReference type="InterPro" id="IPR034423">
    <property type="entry name" value="RBM19_RRM5"/>
</dbReference>
<dbReference type="PROSITE" id="PS50102">
    <property type="entry name" value="RRM"/>
    <property type="match status" value="6"/>
</dbReference>
<evidence type="ECO:0000256" key="4">
    <source>
        <dbReference type="ARBA" id="ARBA00022884"/>
    </source>
</evidence>
<name>A0A2R5LLW1_9ACAR</name>
<comment type="subcellular location">
    <subcellularLocation>
        <location evidence="1">Nucleus</location>
    </subcellularLocation>
</comment>
<feature type="region of interest" description="Disordered" evidence="7">
    <location>
        <begin position="400"/>
        <end position="431"/>
    </location>
</feature>
<evidence type="ECO:0000256" key="7">
    <source>
        <dbReference type="SAM" id="MobiDB-lite"/>
    </source>
</evidence>
<dbReference type="InterPro" id="IPR000504">
    <property type="entry name" value="RRM_dom"/>
</dbReference>
<feature type="region of interest" description="Disordered" evidence="7">
    <location>
        <begin position="168"/>
        <end position="220"/>
    </location>
</feature>
<accession>A0A2R5LLW1</accession>
<keyword evidence="3" id="KW-0677">Repeat</keyword>
<comment type="similarity">
    <text evidence="2">Belongs to the RRM MRD1 family.</text>
</comment>